<gene>
    <name evidence="5" type="ORF">AB852_31985</name>
</gene>
<dbReference type="InterPro" id="IPR013552">
    <property type="entry name" value="Thioester_dom"/>
</dbReference>
<evidence type="ECO:0000313" key="5">
    <source>
        <dbReference type="EMBL" id="OKH91094.1"/>
    </source>
</evidence>
<dbReference type="NCBIfam" id="TIGR03934">
    <property type="entry name" value="TQXA_dom"/>
    <property type="match status" value="1"/>
</dbReference>
<feature type="chain" id="PRO_5010166703" evidence="3">
    <location>
        <begin position="22"/>
        <end position="471"/>
    </location>
</feature>
<feature type="compositionally biased region" description="Low complexity" evidence="1">
    <location>
        <begin position="410"/>
        <end position="419"/>
    </location>
</feature>
<dbReference type="InterPro" id="IPR023849">
    <property type="entry name" value="TQXA_dom"/>
</dbReference>
<evidence type="ECO:0000256" key="3">
    <source>
        <dbReference type="SAM" id="SignalP"/>
    </source>
</evidence>
<feature type="compositionally biased region" description="Low complexity" evidence="1">
    <location>
        <begin position="194"/>
        <end position="205"/>
    </location>
</feature>
<reference evidence="5 6" key="1">
    <citation type="submission" date="2015-06" db="EMBL/GenBank/DDBJ databases">
        <title>Cloning and characterization of the uncialamcin biosynthetic gene cluster.</title>
        <authorList>
            <person name="Yan X."/>
            <person name="Huang T."/>
            <person name="Ge H."/>
            <person name="Shen B."/>
        </authorList>
    </citation>
    <scope>NUCLEOTIDE SEQUENCE [LARGE SCALE GENOMIC DNA]</scope>
    <source>
        <strain evidence="5 6">DCA2648</strain>
    </source>
</reference>
<keyword evidence="3" id="KW-0732">Signal</keyword>
<evidence type="ECO:0000313" key="6">
    <source>
        <dbReference type="Proteomes" id="UP000186455"/>
    </source>
</evidence>
<feature type="region of interest" description="Disordered" evidence="1">
    <location>
        <begin position="400"/>
        <end position="424"/>
    </location>
</feature>
<dbReference type="Proteomes" id="UP000186455">
    <property type="component" value="Unassembled WGS sequence"/>
</dbReference>
<organism evidence="5 6">
    <name type="scientific">Streptomyces uncialis</name>
    <dbReference type="NCBI Taxonomy" id="1048205"/>
    <lineage>
        <taxon>Bacteria</taxon>
        <taxon>Bacillati</taxon>
        <taxon>Actinomycetota</taxon>
        <taxon>Actinomycetes</taxon>
        <taxon>Kitasatosporales</taxon>
        <taxon>Streptomycetaceae</taxon>
        <taxon>Streptomyces</taxon>
    </lineage>
</organism>
<sequence>MALASGLFVTAMVTGAPLAAAGEGTQDQGGATATLAGLELSGAAIVRVNGEERHVQAGLFEMAVDNGGMLRTYGVDLDAATQRDARYQETPWAGTSLGTNAAAGKVRWILRNSYPQVNDLAELARRAGAPGLTEQDAATGTQIAIWRHSDGAGARSGTERTAREIPRITAVDPQAEKLADHLERKARSLPEPEASLLLDDSALSARTPPAARDDGRVGPVKVRSNARQAIVQPDARALAAGVRIVDAKGRPVTTVRDGGELYFAIPEGAAPGSAALTVQTSTTVPVGRALTSGSRSQTQVLAGSSVSTVSATATVNWAGAGPIPALSGERNCADGGLDLTVGNAGDEVFAFELMGTRHRVAAGRTGTVTVPLKEDQSYDFTIRGPYGYEKRVDGILDCRTRSGDTEGPRPMSAPSPASAGVLGGDSGSTADLAATGSSRATFVIGGVAVALVVIGGAAMLILRRKPSGRDE</sequence>
<feature type="region of interest" description="Disordered" evidence="1">
    <location>
        <begin position="189"/>
        <end position="218"/>
    </location>
</feature>
<evidence type="ECO:0000256" key="1">
    <source>
        <dbReference type="SAM" id="MobiDB-lite"/>
    </source>
</evidence>
<feature type="domain" description="Thioester" evidence="4">
    <location>
        <begin position="72"/>
        <end position="180"/>
    </location>
</feature>
<dbReference type="Pfam" id="PF08341">
    <property type="entry name" value="TED"/>
    <property type="match status" value="1"/>
</dbReference>
<protein>
    <submittedName>
        <fullName evidence="5">Peptidase</fullName>
    </submittedName>
</protein>
<comment type="caution">
    <text evidence="5">The sequence shown here is derived from an EMBL/GenBank/DDBJ whole genome shotgun (WGS) entry which is preliminary data.</text>
</comment>
<feature type="signal peptide" evidence="3">
    <location>
        <begin position="1"/>
        <end position="21"/>
    </location>
</feature>
<keyword evidence="6" id="KW-1185">Reference proteome</keyword>
<dbReference type="EMBL" id="LFBV01000010">
    <property type="protein sequence ID" value="OKH91094.1"/>
    <property type="molecule type" value="Genomic_DNA"/>
</dbReference>
<keyword evidence="2" id="KW-0472">Membrane</keyword>
<dbReference type="STRING" id="1048205.AB852_31985"/>
<dbReference type="NCBIfam" id="NF041528">
    <property type="entry name" value="strep_LAETG"/>
    <property type="match status" value="1"/>
</dbReference>
<keyword evidence="2" id="KW-0812">Transmembrane</keyword>
<dbReference type="AlphaFoldDB" id="A0A1Q4UZV2"/>
<keyword evidence="2" id="KW-1133">Transmembrane helix</keyword>
<evidence type="ECO:0000256" key="2">
    <source>
        <dbReference type="SAM" id="Phobius"/>
    </source>
</evidence>
<feature type="transmembrane region" description="Helical" evidence="2">
    <location>
        <begin position="442"/>
        <end position="462"/>
    </location>
</feature>
<evidence type="ECO:0000259" key="4">
    <source>
        <dbReference type="Pfam" id="PF08341"/>
    </source>
</evidence>
<name>A0A1Q4UZV2_9ACTN</name>
<accession>A0A1Q4UZV2</accession>
<proteinExistence type="predicted"/>